<dbReference type="GeneID" id="19735543"/>
<dbReference type="OrthoDB" id="26986at10239"/>
<evidence type="ECO:0000256" key="2">
    <source>
        <dbReference type="ARBA" id="ARBA00022612"/>
    </source>
</evidence>
<reference evidence="4 5" key="1">
    <citation type="journal article" date="2014" name="Vet. Microbiol.">
        <title>Malignant catarrhal fever in American bison (Bison bison) experimentally infected with alcelaphine herpesvirus 2.</title>
        <authorList>
            <person name="Taus N.S."/>
            <person name="O'Toole D."/>
            <person name="Herndon D.R."/>
            <person name="Cunha C.W."/>
            <person name="Warg J.V."/>
            <person name="Seal B.S."/>
            <person name="Brooking A."/>
            <person name="Li H."/>
        </authorList>
    </citation>
    <scope>NUCLEOTIDE SEQUENCE [LARGE SCALE GENOMIC DNA]</scope>
    <source>
        <strain evidence="4">Topi-AlHV-2</strain>
    </source>
</reference>
<evidence type="ECO:0000313" key="5">
    <source>
        <dbReference type="Proteomes" id="UP000168428"/>
    </source>
</evidence>
<organism evidence="4 5">
    <name type="scientific">Alcelaphine gammaherpesvirus 2</name>
    <dbReference type="NCBI Taxonomy" id="138184"/>
    <lineage>
        <taxon>Viruses</taxon>
        <taxon>Duplodnaviria</taxon>
        <taxon>Heunggongvirae</taxon>
        <taxon>Peploviricota</taxon>
        <taxon>Herviviricetes</taxon>
        <taxon>Herpesvirales</taxon>
        <taxon>Orthoherpesviridae</taxon>
        <taxon>Gammaherpesvirinae</taxon>
        <taxon>Macavirus</taxon>
        <taxon>Macavirus alcelaphinegamma2</taxon>
    </lineage>
</organism>
<dbReference type="RefSeq" id="YP_009044451.1">
    <property type="nucleotide sequence ID" value="NC_024382.1"/>
</dbReference>
<dbReference type="KEGG" id="vg:19735543"/>
<evidence type="ECO:0000256" key="3">
    <source>
        <dbReference type="ARBA" id="ARBA00023219"/>
    </source>
</evidence>
<sequence length="84" mass="9459">MDLSNCLEFPCILPREVQVIAPTSYAKLSLLSHCQHLKLFINQQGSKGVCAHSRVLEEKLETVKEVISKIVETDKILEGGEKFF</sequence>
<protein>
    <submittedName>
        <fullName evidence="4">Orf67A</fullName>
    </submittedName>
</protein>
<evidence type="ECO:0000256" key="1">
    <source>
        <dbReference type="ARBA" id="ARBA00022562"/>
    </source>
</evidence>
<gene>
    <name evidence="4" type="ORF">ALHV2gp65</name>
</gene>
<keyword evidence="1" id="KW-1048">Host nucleus</keyword>
<dbReference type="GO" id="GO:0019073">
    <property type="term" value="P:viral DNA genome packaging"/>
    <property type="evidence" value="ECO:0007669"/>
    <property type="project" value="InterPro"/>
</dbReference>
<name>A0A068AAN1_9GAMA</name>
<proteinExistence type="inferred from homology"/>
<dbReference type="Proteomes" id="UP000168428">
    <property type="component" value="Segment"/>
</dbReference>
<keyword evidence="3" id="KW-0231">Viral genome packaging</keyword>
<accession>A0A068AAN1</accession>
<dbReference type="EMBL" id="KF274499">
    <property type="protein sequence ID" value="AIA62105.1"/>
    <property type="molecule type" value="Genomic_DNA"/>
</dbReference>
<dbReference type="InterPro" id="IPR005208">
    <property type="entry name" value="Herpes_TT2"/>
</dbReference>
<evidence type="ECO:0000313" key="4">
    <source>
        <dbReference type="EMBL" id="AIA62105.1"/>
    </source>
</evidence>
<keyword evidence="5" id="KW-1185">Reference proteome</keyword>
<dbReference type="HAMAP" id="MF_04015">
    <property type="entry name" value="HSV_TRM2"/>
    <property type="match status" value="1"/>
</dbReference>
<keyword evidence="2" id="KW-1188">Viral release from host cell</keyword>
<dbReference type="Pfam" id="PF03581">
    <property type="entry name" value="Herpes_UL33"/>
    <property type="match status" value="1"/>
</dbReference>